<evidence type="ECO:0000256" key="4">
    <source>
        <dbReference type="ARBA" id="ARBA00022692"/>
    </source>
</evidence>
<dbReference type="OMA" id="WLWTHCL"/>
<feature type="domain" description="CSC1/OSCA1-like cytosolic" evidence="13">
    <location>
        <begin position="186"/>
        <end position="338"/>
    </location>
</feature>
<evidence type="ECO:0000313" key="15">
    <source>
        <dbReference type="Proteomes" id="UP000091857"/>
    </source>
</evidence>
<dbReference type="Pfam" id="PF14703">
    <property type="entry name" value="PHM7_cyt"/>
    <property type="match status" value="1"/>
</dbReference>
<evidence type="ECO:0000256" key="5">
    <source>
        <dbReference type="ARBA" id="ARBA00022837"/>
    </source>
</evidence>
<evidence type="ECO:0008006" key="16">
    <source>
        <dbReference type="Google" id="ProtNLM"/>
    </source>
</evidence>
<protein>
    <recommendedName>
        <fullName evidence="16">CSC1-like protein RXW8</fullName>
    </recommendedName>
</protein>
<comment type="subcellular location">
    <subcellularLocation>
        <location evidence="1">Membrane</location>
        <topology evidence="1">Multi-pass membrane protein</topology>
    </subcellularLocation>
</comment>
<evidence type="ECO:0000256" key="10">
    <source>
        <dbReference type="SAM" id="Phobius"/>
    </source>
</evidence>
<evidence type="ECO:0000256" key="7">
    <source>
        <dbReference type="ARBA" id="ARBA00023065"/>
    </source>
</evidence>
<dbReference type="PANTHER" id="PTHR13018">
    <property type="entry name" value="PROBABLE MEMBRANE PROTEIN DUF221-RELATED"/>
    <property type="match status" value="1"/>
</dbReference>
<feature type="transmembrane region" description="Helical" evidence="10">
    <location>
        <begin position="91"/>
        <end position="110"/>
    </location>
</feature>
<feature type="transmembrane region" description="Helical" evidence="10">
    <location>
        <begin position="543"/>
        <end position="575"/>
    </location>
</feature>
<feature type="transmembrane region" description="Helical" evidence="10">
    <location>
        <begin position="395"/>
        <end position="423"/>
    </location>
</feature>
<sequence>MDIAALLTSAGINIGLCVVLFSLYSILRKQPSNRVVYFGRRLATVRIRSDDFFSIERFVPSPSWILKAWETTEEEILSIGGLDALAFQRTLVFSIRIFSIAAIICLLLVLPMNYYGKEMQHKQIPAESLDVFTIGNVKEGSRWLWAHCLALYVISCGACVLLYFEYKSITEMRLAHIIKSPLNPSHFTVLVRSIPWSPEESYSDSVKKFFANYYASSYLSHQIVYHRGIIQKLMADAEKMCKMIMPVPIDGKSLRPCCLSADNTTSFKILSSELGSVKDSISYNDLDIATRENECPVAFVFFKTRYSAVVATQVLQSSNPMLWVTELAPEPHDVLWSNLSIPYRQLWLRKIATLLAAIVFMFLFLIPVTFVQGLTQLDKLSRTFPFLRGLLKKDFMNHVVTGYLPSVILMLFLYTVPPMMMLFSSVEGHVSRSGRKRSAGLKVLYFTIWNVFFVNVLSGSIISQLNVFSSVRDIPTQLAKAIPTQASFFMTYVLTSGWASLACELMQLFPLSINMFKKFILRNKEDCSDDLMTFPYHTEVPRVLLFGLIGFTCAIMAPLILPFLLVYFFMAYLVYRNQILNVYIPKYEGGGHFWPIVHKTTIFSLVLTQIIAIGVFGIKRSPIASGFTFPLVICTLLFNEYCRQRFAPVFKRDAVQVLIDMDRRDEQSGRMKEIHQQLNSAYCQIPMTSHELCASAHGGVNKIEDPEGAGAGTELNELTETCAVVNFGGETSTEN</sequence>
<dbReference type="Gramene" id="Manes.18G051100.7.v8.1">
    <property type="protein sequence ID" value="Manes.18G051100.7.v8.1.CDS"/>
    <property type="gene ID" value="Manes.18G051100.v8.1"/>
</dbReference>
<feature type="transmembrane region" description="Helical" evidence="10">
    <location>
        <begin position="6"/>
        <end position="27"/>
    </location>
</feature>
<comment type="similarity">
    <text evidence="2">Belongs to the CSC1 (TC 1.A.17) family.</text>
</comment>
<keyword evidence="3" id="KW-0813">Transport</keyword>
<evidence type="ECO:0000256" key="9">
    <source>
        <dbReference type="ARBA" id="ARBA00023303"/>
    </source>
</evidence>
<accession>A0A2C9U2A0</accession>
<keyword evidence="7" id="KW-0406">Ion transport</keyword>
<dbReference type="Pfam" id="PF02714">
    <property type="entry name" value="RSN1_7TM"/>
    <property type="match status" value="1"/>
</dbReference>
<evidence type="ECO:0000313" key="14">
    <source>
        <dbReference type="EMBL" id="OAY23091.1"/>
    </source>
</evidence>
<keyword evidence="4 10" id="KW-0812">Transmembrane</keyword>
<evidence type="ECO:0000259" key="13">
    <source>
        <dbReference type="Pfam" id="PF14703"/>
    </source>
</evidence>
<comment type="caution">
    <text evidence="14">The sequence shown here is derived from an EMBL/GenBank/DDBJ whole genome shotgun (WGS) entry which is preliminary data.</text>
</comment>
<dbReference type="Pfam" id="PF13967">
    <property type="entry name" value="RSN1_TM"/>
    <property type="match status" value="1"/>
</dbReference>
<evidence type="ECO:0000256" key="3">
    <source>
        <dbReference type="ARBA" id="ARBA00022448"/>
    </source>
</evidence>
<dbReference type="Proteomes" id="UP000091857">
    <property type="component" value="Chromosome 18"/>
</dbReference>
<dbReference type="STRING" id="3983.A0A2C9U2A0"/>
<keyword evidence="6 10" id="KW-1133">Transmembrane helix</keyword>
<feature type="transmembrane region" description="Helical" evidence="10">
    <location>
        <begin position="623"/>
        <end position="642"/>
    </location>
</feature>
<dbReference type="AlphaFoldDB" id="A0A2C9U2A0"/>
<evidence type="ECO:0000256" key="8">
    <source>
        <dbReference type="ARBA" id="ARBA00023136"/>
    </source>
</evidence>
<dbReference type="InterPro" id="IPR003864">
    <property type="entry name" value="CSC1/OSCA1-like_7TM"/>
</dbReference>
<keyword evidence="15" id="KW-1185">Reference proteome</keyword>
<feature type="transmembrane region" description="Helical" evidence="10">
    <location>
        <begin position="596"/>
        <end position="617"/>
    </location>
</feature>
<dbReference type="PANTHER" id="PTHR13018:SF117">
    <property type="entry name" value="CSC1-LIKE PROTEIN RXW8"/>
    <property type="match status" value="1"/>
</dbReference>
<keyword evidence="8 10" id="KW-0472">Membrane</keyword>
<gene>
    <name evidence="14" type="ORF">MANES_18G051100v8</name>
</gene>
<feature type="domain" description="CSC1/OSCA1-like N-terminal transmembrane" evidence="12">
    <location>
        <begin position="5"/>
        <end position="165"/>
    </location>
</feature>
<name>A0A2C9U2A0_MANES</name>
<feature type="transmembrane region" description="Helical" evidence="10">
    <location>
        <begin position="143"/>
        <end position="164"/>
    </location>
</feature>
<dbReference type="EMBL" id="CM004404">
    <property type="protein sequence ID" value="OAY23091.1"/>
    <property type="molecule type" value="Genomic_DNA"/>
</dbReference>
<reference evidence="15" key="1">
    <citation type="journal article" date="2016" name="Nat. Biotechnol.">
        <title>Sequencing wild and cultivated cassava and related species reveals extensive interspecific hybridization and genetic diversity.</title>
        <authorList>
            <person name="Bredeson J.V."/>
            <person name="Lyons J.B."/>
            <person name="Prochnik S.E."/>
            <person name="Wu G.A."/>
            <person name="Ha C.M."/>
            <person name="Edsinger-Gonzales E."/>
            <person name="Grimwood J."/>
            <person name="Schmutz J."/>
            <person name="Rabbi I.Y."/>
            <person name="Egesi C."/>
            <person name="Nauluvula P."/>
            <person name="Lebot V."/>
            <person name="Ndunguru J."/>
            <person name="Mkamilo G."/>
            <person name="Bart R.S."/>
            <person name="Setter T.L."/>
            <person name="Gleadow R.M."/>
            <person name="Kulakow P."/>
            <person name="Ferguson M.E."/>
            <person name="Rounsley S."/>
            <person name="Rokhsar D.S."/>
        </authorList>
    </citation>
    <scope>NUCLEOTIDE SEQUENCE [LARGE SCALE GENOMIC DNA]</scope>
    <source>
        <strain evidence="15">cv. AM560-2</strain>
    </source>
</reference>
<dbReference type="InterPro" id="IPR045122">
    <property type="entry name" value="Csc1-like"/>
</dbReference>
<keyword evidence="9" id="KW-0407">Ion channel</keyword>
<proteinExistence type="inferred from homology"/>
<dbReference type="InterPro" id="IPR027815">
    <property type="entry name" value="CSC1/OSCA1-like_cyt"/>
</dbReference>
<keyword evidence="5" id="KW-0106">Calcium</keyword>
<evidence type="ECO:0000256" key="1">
    <source>
        <dbReference type="ARBA" id="ARBA00004141"/>
    </source>
</evidence>
<dbReference type="InterPro" id="IPR032880">
    <property type="entry name" value="CSC1/OSCA1-like_N"/>
</dbReference>
<feature type="transmembrane region" description="Helical" evidence="10">
    <location>
        <begin position="351"/>
        <end position="375"/>
    </location>
</feature>
<feature type="domain" description="CSC1/OSCA1-like 7TM region" evidence="11">
    <location>
        <begin position="349"/>
        <end position="616"/>
    </location>
</feature>
<evidence type="ECO:0000256" key="2">
    <source>
        <dbReference type="ARBA" id="ARBA00007779"/>
    </source>
</evidence>
<dbReference type="GO" id="GO:0005227">
    <property type="term" value="F:calcium-activated cation channel activity"/>
    <property type="evidence" value="ECO:0000318"/>
    <property type="project" value="GO_Central"/>
</dbReference>
<organism evidence="14 15">
    <name type="scientific">Manihot esculenta</name>
    <name type="common">Cassava</name>
    <name type="synonym">Jatropha manihot</name>
    <dbReference type="NCBI Taxonomy" id="3983"/>
    <lineage>
        <taxon>Eukaryota</taxon>
        <taxon>Viridiplantae</taxon>
        <taxon>Streptophyta</taxon>
        <taxon>Embryophyta</taxon>
        <taxon>Tracheophyta</taxon>
        <taxon>Spermatophyta</taxon>
        <taxon>Magnoliopsida</taxon>
        <taxon>eudicotyledons</taxon>
        <taxon>Gunneridae</taxon>
        <taxon>Pentapetalae</taxon>
        <taxon>rosids</taxon>
        <taxon>fabids</taxon>
        <taxon>Malpighiales</taxon>
        <taxon>Euphorbiaceae</taxon>
        <taxon>Crotonoideae</taxon>
        <taxon>Manihoteae</taxon>
        <taxon>Manihot</taxon>
    </lineage>
</organism>
<dbReference type="GO" id="GO:0005886">
    <property type="term" value="C:plasma membrane"/>
    <property type="evidence" value="ECO:0000318"/>
    <property type="project" value="GO_Central"/>
</dbReference>
<evidence type="ECO:0000259" key="12">
    <source>
        <dbReference type="Pfam" id="PF13967"/>
    </source>
</evidence>
<evidence type="ECO:0000259" key="11">
    <source>
        <dbReference type="Pfam" id="PF02714"/>
    </source>
</evidence>
<evidence type="ECO:0000256" key="6">
    <source>
        <dbReference type="ARBA" id="ARBA00022989"/>
    </source>
</evidence>
<dbReference type="OrthoDB" id="1689567at2759"/>
<feature type="transmembrane region" description="Helical" evidence="10">
    <location>
        <begin position="443"/>
        <end position="462"/>
    </location>
</feature>